<evidence type="ECO:0000256" key="1">
    <source>
        <dbReference type="SAM" id="MobiDB-lite"/>
    </source>
</evidence>
<keyword evidence="3" id="KW-1185">Reference proteome</keyword>
<proteinExistence type="predicted"/>
<sequence length="120" mass="12323">MTVVGGDGDEVGDEEEVLQVQGGGKPRRGSASGGRTVCPADVLPVASMLGVGGHCCREGCWLHLAQSRTRPHKAAVTIEEGGEAVGKGGCGKGGQARPHRWGSRARVLCPASLSWPPLTL</sequence>
<name>A0A6G1EBE7_9ORYZ</name>
<reference evidence="2 3" key="1">
    <citation type="submission" date="2019-11" db="EMBL/GenBank/DDBJ databases">
        <title>Whole genome sequence of Oryza granulata.</title>
        <authorList>
            <person name="Li W."/>
        </authorList>
    </citation>
    <scope>NUCLEOTIDE SEQUENCE [LARGE SCALE GENOMIC DNA]</scope>
    <source>
        <strain evidence="3">cv. Menghai</strain>
        <tissue evidence="2">Leaf</tissue>
    </source>
</reference>
<feature type="region of interest" description="Disordered" evidence="1">
    <location>
        <begin position="1"/>
        <end position="36"/>
    </location>
</feature>
<protein>
    <submittedName>
        <fullName evidence="2">Uncharacterized protein</fullName>
    </submittedName>
</protein>
<accession>A0A6G1EBE7</accession>
<gene>
    <name evidence="2" type="ORF">E2562_035040</name>
</gene>
<dbReference type="EMBL" id="SPHZ02000004">
    <property type="protein sequence ID" value="KAF0922435.1"/>
    <property type="molecule type" value="Genomic_DNA"/>
</dbReference>
<dbReference type="AlphaFoldDB" id="A0A6G1EBE7"/>
<evidence type="ECO:0000313" key="2">
    <source>
        <dbReference type="EMBL" id="KAF0922435.1"/>
    </source>
</evidence>
<organism evidence="2 3">
    <name type="scientific">Oryza meyeriana var. granulata</name>
    <dbReference type="NCBI Taxonomy" id="110450"/>
    <lineage>
        <taxon>Eukaryota</taxon>
        <taxon>Viridiplantae</taxon>
        <taxon>Streptophyta</taxon>
        <taxon>Embryophyta</taxon>
        <taxon>Tracheophyta</taxon>
        <taxon>Spermatophyta</taxon>
        <taxon>Magnoliopsida</taxon>
        <taxon>Liliopsida</taxon>
        <taxon>Poales</taxon>
        <taxon>Poaceae</taxon>
        <taxon>BOP clade</taxon>
        <taxon>Oryzoideae</taxon>
        <taxon>Oryzeae</taxon>
        <taxon>Oryzinae</taxon>
        <taxon>Oryza</taxon>
        <taxon>Oryza meyeriana</taxon>
    </lineage>
</organism>
<feature type="compositionally biased region" description="Acidic residues" evidence="1">
    <location>
        <begin position="7"/>
        <end position="17"/>
    </location>
</feature>
<evidence type="ECO:0000313" key="3">
    <source>
        <dbReference type="Proteomes" id="UP000479710"/>
    </source>
</evidence>
<dbReference type="Proteomes" id="UP000479710">
    <property type="component" value="Unassembled WGS sequence"/>
</dbReference>
<comment type="caution">
    <text evidence="2">The sequence shown here is derived from an EMBL/GenBank/DDBJ whole genome shotgun (WGS) entry which is preliminary data.</text>
</comment>